<evidence type="ECO:0000313" key="2">
    <source>
        <dbReference type="EMBL" id="ACL61685.1"/>
    </source>
</evidence>
<dbReference type="EMBL" id="CP001349">
    <property type="protein sequence ID" value="ACL61685.1"/>
    <property type="molecule type" value="Genomic_DNA"/>
</dbReference>
<keyword evidence="1" id="KW-0472">Membrane</keyword>
<keyword evidence="1" id="KW-1133">Transmembrane helix</keyword>
<protein>
    <submittedName>
        <fullName evidence="2">Uncharacterized protein</fullName>
    </submittedName>
</protein>
<reference evidence="2 3" key="1">
    <citation type="submission" date="2009-01" db="EMBL/GenBank/DDBJ databases">
        <title>Complete sequence of chromosome of Methylobacterium nodulans ORS 2060.</title>
        <authorList>
            <consortium name="US DOE Joint Genome Institute"/>
            <person name="Lucas S."/>
            <person name="Copeland A."/>
            <person name="Lapidus A."/>
            <person name="Glavina del Rio T."/>
            <person name="Dalin E."/>
            <person name="Tice H."/>
            <person name="Bruce D."/>
            <person name="Goodwin L."/>
            <person name="Pitluck S."/>
            <person name="Sims D."/>
            <person name="Brettin T."/>
            <person name="Detter J.C."/>
            <person name="Han C."/>
            <person name="Larimer F."/>
            <person name="Land M."/>
            <person name="Hauser L."/>
            <person name="Kyrpides N."/>
            <person name="Ivanova N."/>
            <person name="Marx C.J."/>
            <person name="Richardson P."/>
        </authorList>
    </citation>
    <scope>NUCLEOTIDE SEQUENCE [LARGE SCALE GENOMIC DNA]</scope>
    <source>
        <strain evidence="3">LMG 21967 / CNCM I-2342 / ORS 2060</strain>
    </source>
</reference>
<dbReference type="AlphaFoldDB" id="B8IHM2"/>
<sequence>MGRSQQGCRMGSALGARRPCRGTAGYRAPDFPTGLLALCSPANLVLAVLVAAGWLALIGWTGTGSAGWQARLCADLELQPRSCSAVRTTHDAGRVGPFAESGRLSS</sequence>
<dbReference type="HOGENOM" id="CLU_2220056_0_0_5"/>
<dbReference type="Proteomes" id="UP000008207">
    <property type="component" value="Chromosome"/>
</dbReference>
<evidence type="ECO:0000313" key="3">
    <source>
        <dbReference type="Proteomes" id="UP000008207"/>
    </source>
</evidence>
<gene>
    <name evidence="2" type="ordered locus">Mnod_6940</name>
</gene>
<dbReference type="eggNOG" id="ENOG5030ZXY">
    <property type="taxonomic scope" value="Bacteria"/>
</dbReference>
<organism evidence="2 3">
    <name type="scientific">Methylobacterium nodulans (strain LMG 21967 / CNCM I-2342 / ORS 2060)</name>
    <dbReference type="NCBI Taxonomy" id="460265"/>
    <lineage>
        <taxon>Bacteria</taxon>
        <taxon>Pseudomonadati</taxon>
        <taxon>Pseudomonadota</taxon>
        <taxon>Alphaproteobacteria</taxon>
        <taxon>Hyphomicrobiales</taxon>
        <taxon>Methylobacteriaceae</taxon>
        <taxon>Methylobacterium</taxon>
    </lineage>
</organism>
<dbReference type="RefSeq" id="WP_015933249.1">
    <property type="nucleotide sequence ID" value="NC_011894.1"/>
</dbReference>
<proteinExistence type="predicted"/>
<accession>B8IHM2</accession>
<name>B8IHM2_METNO</name>
<evidence type="ECO:0000256" key="1">
    <source>
        <dbReference type="SAM" id="Phobius"/>
    </source>
</evidence>
<feature type="transmembrane region" description="Helical" evidence="1">
    <location>
        <begin position="35"/>
        <end position="57"/>
    </location>
</feature>
<keyword evidence="3" id="KW-1185">Reference proteome</keyword>
<dbReference type="STRING" id="460265.Mnod_6940"/>
<dbReference type="KEGG" id="mno:Mnod_6940"/>
<keyword evidence="1" id="KW-0812">Transmembrane</keyword>